<dbReference type="Proteomes" id="UP000000709">
    <property type="component" value="Unassembled WGS sequence"/>
</dbReference>
<name>G3API5_SPAPN</name>
<feature type="transmembrane region" description="Helical" evidence="1">
    <location>
        <begin position="57"/>
        <end position="79"/>
    </location>
</feature>
<accession>G3API5</accession>
<gene>
    <name evidence="2" type="ORF">SPAPADRAFT_61239</name>
</gene>
<dbReference type="InParanoid" id="G3API5"/>
<keyword evidence="1" id="KW-1133">Transmembrane helix</keyword>
<organism evidence="3">
    <name type="scientific">Spathaspora passalidarum (strain NRRL Y-27907 / 11-Y1)</name>
    <dbReference type="NCBI Taxonomy" id="619300"/>
    <lineage>
        <taxon>Eukaryota</taxon>
        <taxon>Fungi</taxon>
        <taxon>Dikarya</taxon>
        <taxon>Ascomycota</taxon>
        <taxon>Saccharomycotina</taxon>
        <taxon>Pichiomycetes</taxon>
        <taxon>Debaryomycetaceae</taxon>
        <taxon>Spathaspora</taxon>
    </lineage>
</organism>
<dbReference type="KEGG" id="spaa:SPAPADRAFT_61239"/>
<keyword evidence="1" id="KW-0812">Transmembrane</keyword>
<keyword evidence="3" id="KW-1185">Reference proteome</keyword>
<keyword evidence="1" id="KW-0472">Membrane</keyword>
<evidence type="ECO:0000313" key="3">
    <source>
        <dbReference type="Proteomes" id="UP000000709"/>
    </source>
</evidence>
<dbReference type="GeneID" id="18873792"/>
<proteinExistence type="predicted"/>
<reference evidence="2 3" key="1">
    <citation type="journal article" date="2011" name="Proc. Natl. Acad. Sci. U.S.A.">
        <title>Comparative genomics of xylose-fermenting fungi for enhanced biofuel production.</title>
        <authorList>
            <person name="Wohlbach D.J."/>
            <person name="Kuo A."/>
            <person name="Sato T.K."/>
            <person name="Potts K.M."/>
            <person name="Salamov A.A."/>
            <person name="LaButti K.M."/>
            <person name="Sun H."/>
            <person name="Clum A."/>
            <person name="Pangilinan J.L."/>
            <person name="Lindquist E.A."/>
            <person name="Lucas S."/>
            <person name="Lapidus A."/>
            <person name="Jin M."/>
            <person name="Gunawan C."/>
            <person name="Balan V."/>
            <person name="Dale B.E."/>
            <person name="Jeffries T.W."/>
            <person name="Zinkel R."/>
            <person name="Barry K.W."/>
            <person name="Grigoriev I.V."/>
            <person name="Gasch A.P."/>
        </authorList>
    </citation>
    <scope>NUCLEOTIDE SEQUENCE [LARGE SCALE GENOMIC DNA]</scope>
    <source>
        <strain evidence="3">NRRL Y-27907 / 11-Y1</strain>
    </source>
</reference>
<dbReference type="RefSeq" id="XP_007375432.1">
    <property type="nucleotide sequence ID" value="XM_007375370.1"/>
</dbReference>
<evidence type="ECO:0000313" key="2">
    <source>
        <dbReference type="EMBL" id="EGW32156.1"/>
    </source>
</evidence>
<dbReference type="HOGENOM" id="CLU_2387568_0_0_1"/>
<sequence>MTETFKVCNRDLFDFCLGYFFGQLVTRLQQKNISPFDHLYSSRLRPLPQTHPTWRKIFPFVLNFYSVLLFASVLCVSIVKVTSSYLHRFGDCES</sequence>
<dbReference type="AlphaFoldDB" id="G3API5"/>
<evidence type="ECO:0000256" key="1">
    <source>
        <dbReference type="SAM" id="Phobius"/>
    </source>
</evidence>
<protein>
    <submittedName>
        <fullName evidence="2">Uncharacterized protein</fullName>
    </submittedName>
</protein>
<dbReference type="EMBL" id="GL996502">
    <property type="protein sequence ID" value="EGW32156.1"/>
    <property type="molecule type" value="Genomic_DNA"/>
</dbReference>